<reference evidence="2" key="2">
    <citation type="submission" date="2020-09" db="EMBL/GenBank/DDBJ databases">
        <authorList>
            <person name="Sun Q."/>
            <person name="Sedlacek I."/>
        </authorList>
    </citation>
    <scope>NUCLEOTIDE SEQUENCE</scope>
    <source>
        <strain evidence="2">CCM 8606</strain>
    </source>
</reference>
<keyword evidence="1" id="KW-0732">Signal</keyword>
<feature type="chain" id="PRO_5039311981" evidence="1">
    <location>
        <begin position="26"/>
        <end position="328"/>
    </location>
</feature>
<gene>
    <name evidence="2" type="ORF">GCM10007377_08560</name>
</gene>
<dbReference type="AlphaFoldDB" id="A0A8J3AGK4"/>
<evidence type="ECO:0000313" key="3">
    <source>
        <dbReference type="Proteomes" id="UP000619536"/>
    </source>
</evidence>
<protein>
    <submittedName>
        <fullName evidence="2">Uncharacterized protein</fullName>
    </submittedName>
</protein>
<name>A0A8J3AGK4_9BIFI</name>
<accession>A0A8J3AGK4</accession>
<evidence type="ECO:0000256" key="1">
    <source>
        <dbReference type="SAM" id="SignalP"/>
    </source>
</evidence>
<sequence>MMKQKTIIKTLASITAVMAMLPMLGGCGQTQNATPTQKATTTEENKAISASEAFSEKGIWYFGSGSSNIGKDTVIDAMFVSDGKGNLTIYQVPDEHSELFKISDLRGKKDDEIIEFAGKNAQKKLDEYSAKLKEQLPKVIGSLQSYLSDADAAPDKTAEAWIPDFDDPEIPDWDALLYYVLQDEYGDYLPGTINTGGIRTYQDLAEYCNKQIESYNKEIEKLENNSKYTPEKVKYEFIVKSNDSGNVTQDETLRLKDYATEDYPNGWEIPLGAVALPEPEVYDMHFVGFINGDESSFLIRNIAEETPLLMLDQPDTKAKNVIVDPEEK</sequence>
<dbReference type="RefSeq" id="WP_188355039.1">
    <property type="nucleotide sequence ID" value="NZ_BMDH01000002.1"/>
</dbReference>
<comment type="caution">
    <text evidence="2">The sequence shown here is derived from an EMBL/GenBank/DDBJ whole genome shotgun (WGS) entry which is preliminary data.</text>
</comment>
<organism evidence="2 3">
    <name type="scientific">Galliscardovia ingluviei</name>
    <dbReference type="NCBI Taxonomy" id="1769422"/>
    <lineage>
        <taxon>Bacteria</taxon>
        <taxon>Bacillati</taxon>
        <taxon>Actinomycetota</taxon>
        <taxon>Actinomycetes</taxon>
        <taxon>Bifidobacteriales</taxon>
        <taxon>Bifidobacteriaceae</taxon>
        <taxon>Galliscardovia</taxon>
    </lineage>
</organism>
<dbReference type="EMBL" id="BMDH01000002">
    <property type="protein sequence ID" value="GGI13963.1"/>
    <property type="molecule type" value="Genomic_DNA"/>
</dbReference>
<proteinExistence type="predicted"/>
<feature type="signal peptide" evidence="1">
    <location>
        <begin position="1"/>
        <end position="25"/>
    </location>
</feature>
<reference evidence="2" key="1">
    <citation type="journal article" date="2014" name="Int. J. Syst. Evol. Microbiol.">
        <title>Complete genome sequence of Corynebacterium casei LMG S-19264T (=DSM 44701T), isolated from a smear-ripened cheese.</title>
        <authorList>
            <consortium name="US DOE Joint Genome Institute (JGI-PGF)"/>
            <person name="Walter F."/>
            <person name="Albersmeier A."/>
            <person name="Kalinowski J."/>
            <person name="Ruckert C."/>
        </authorList>
    </citation>
    <scope>NUCLEOTIDE SEQUENCE</scope>
    <source>
        <strain evidence="2">CCM 8606</strain>
    </source>
</reference>
<dbReference type="Proteomes" id="UP000619536">
    <property type="component" value="Unassembled WGS sequence"/>
</dbReference>
<evidence type="ECO:0000313" key="2">
    <source>
        <dbReference type="EMBL" id="GGI13963.1"/>
    </source>
</evidence>
<keyword evidence="3" id="KW-1185">Reference proteome</keyword>
<dbReference type="PROSITE" id="PS51257">
    <property type="entry name" value="PROKAR_LIPOPROTEIN"/>
    <property type="match status" value="1"/>
</dbReference>